<dbReference type="EMBL" id="JARQZJ010000121">
    <property type="protein sequence ID" value="KAK9888763.1"/>
    <property type="molecule type" value="Genomic_DNA"/>
</dbReference>
<proteinExistence type="predicted"/>
<organism evidence="2 3">
    <name type="scientific">Henosepilachna vigintioctopunctata</name>
    <dbReference type="NCBI Taxonomy" id="420089"/>
    <lineage>
        <taxon>Eukaryota</taxon>
        <taxon>Metazoa</taxon>
        <taxon>Ecdysozoa</taxon>
        <taxon>Arthropoda</taxon>
        <taxon>Hexapoda</taxon>
        <taxon>Insecta</taxon>
        <taxon>Pterygota</taxon>
        <taxon>Neoptera</taxon>
        <taxon>Endopterygota</taxon>
        <taxon>Coleoptera</taxon>
        <taxon>Polyphaga</taxon>
        <taxon>Cucujiformia</taxon>
        <taxon>Coccinelloidea</taxon>
        <taxon>Coccinellidae</taxon>
        <taxon>Epilachninae</taxon>
        <taxon>Epilachnini</taxon>
        <taxon>Henosepilachna</taxon>
    </lineage>
</organism>
<accession>A0AAW1V5X2</accession>
<evidence type="ECO:0000256" key="1">
    <source>
        <dbReference type="SAM" id="SignalP"/>
    </source>
</evidence>
<dbReference type="AlphaFoldDB" id="A0AAW1V5X2"/>
<evidence type="ECO:0000313" key="3">
    <source>
        <dbReference type="Proteomes" id="UP001431783"/>
    </source>
</evidence>
<dbReference type="Proteomes" id="UP001431783">
    <property type="component" value="Unassembled WGS sequence"/>
</dbReference>
<sequence>MSNIVLTFVFLVIVTTSLSAEVKVRTKITAVPLGTPILKLNGEKSSVNVAALPDDDGFSNWGDLVYKSRQNEDVLLLRDLVIFPAVSTNDQTLKYTASFDNANRITSVRVINVGRERIFATEIDVYSSDVEIICVLPAERDPRVFVEVYGFEN</sequence>
<reference evidence="2 3" key="1">
    <citation type="submission" date="2023-03" db="EMBL/GenBank/DDBJ databases">
        <title>Genome insight into feeding habits of ladybird beetles.</title>
        <authorList>
            <person name="Li H.-S."/>
            <person name="Huang Y.-H."/>
            <person name="Pang H."/>
        </authorList>
    </citation>
    <scope>NUCLEOTIDE SEQUENCE [LARGE SCALE GENOMIC DNA]</scope>
    <source>
        <strain evidence="2">SYSU_2023b</strain>
        <tissue evidence="2">Whole body</tissue>
    </source>
</reference>
<keyword evidence="1" id="KW-0732">Signal</keyword>
<feature type="signal peptide" evidence="1">
    <location>
        <begin position="1"/>
        <end position="19"/>
    </location>
</feature>
<evidence type="ECO:0000313" key="2">
    <source>
        <dbReference type="EMBL" id="KAK9888763.1"/>
    </source>
</evidence>
<name>A0AAW1V5X2_9CUCU</name>
<comment type="caution">
    <text evidence="2">The sequence shown here is derived from an EMBL/GenBank/DDBJ whole genome shotgun (WGS) entry which is preliminary data.</text>
</comment>
<keyword evidence="3" id="KW-1185">Reference proteome</keyword>
<gene>
    <name evidence="2" type="ORF">WA026_000988</name>
</gene>
<feature type="chain" id="PRO_5043497813" evidence="1">
    <location>
        <begin position="20"/>
        <end position="153"/>
    </location>
</feature>
<protein>
    <submittedName>
        <fullName evidence="2">Uncharacterized protein</fullName>
    </submittedName>
</protein>